<keyword evidence="7" id="KW-1185">Reference proteome</keyword>
<dbReference type="GO" id="GO:0005524">
    <property type="term" value="F:ATP binding"/>
    <property type="evidence" value="ECO:0007669"/>
    <property type="project" value="UniProtKB-KW"/>
</dbReference>
<comment type="caution">
    <text evidence="6">The sequence shown here is derived from an EMBL/GenBank/DDBJ whole genome shotgun (WGS) entry which is preliminary data.</text>
</comment>
<accession>A0A7W7ET67</accession>
<dbReference type="GO" id="GO:0006139">
    <property type="term" value="P:nucleobase-containing compound metabolic process"/>
    <property type="evidence" value="ECO:0007669"/>
    <property type="project" value="InterPro"/>
</dbReference>
<dbReference type="GO" id="GO:0003676">
    <property type="term" value="F:nucleic acid binding"/>
    <property type="evidence" value="ECO:0007669"/>
    <property type="project" value="InterPro"/>
</dbReference>
<dbReference type="SUPFAM" id="SSF52540">
    <property type="entry name" value="P-loop containing nucleoside triphosphate hydrolases"/>
    <property type="match status" value="1"/>
</dbReference>
<proteinExistence type="inferred from homology"/>
<dbReference type="InterPro" id="IPR027417">
    <property type="entry name" value="P-loop_NTPase"/>
</dbReference>
<evidence type="ECO:0000256" key="2">
    <source>
        <dbReference type="ARBA" id="ARBA00022801"/>
    </source>
</evidence>
<comment type="similarity">
    <text evidence="4">Belongs to the helicase family. DinG subfamily.</text>
</comment>
<dbReference type="RefSeq" id="WP_144901465.1">
    <property type="nucleotide sequence ID" value="NZ_JACHOA010000001.1"/>
</dbReference>
<dbReference type="Proteomes" id="UP000538566">
    <property type="component" value="Unassembled WGS sequence"/>
</dbReference>
<keyword evidence="1" id="KW-0547">Nucleotide-binding</keyword>
<evidence type="ECO:0000256" key="4">
    <source>
        <dbReference type="ARBA" id="ARBA00038058"/>
    </source>
</evidence>
<dbReference type="InterPro" id="IPR006555">
    <property type="entry name" value="ATP-dep_Helicase_C"/>
</dbReference>
<evidence type="ECO:0000256" key="3">
    <source>
        <dbReference type="ARBA" id="ARBA00022840"/>
    </source>
</evidence>
<dbReference type="InterPro" id="IPR045028">
    <property type="entry name" value="DinG/Rad3-like"/>
</dbReference>
<keyword evidence="3" id="KW-0067">ATP-binding</keyword>
<gene>
    <name evidence="6" type="ORF">GGR37_000757</name>
</gene>
<evidence type="ECO:0000256" key="1">
    <source>
        <dbReference type="ARBA" id="ARBA00022741"/>
    </source>
</evidence>
<dbReference type="PROSITE" id="PS51193">
    <property type="entry name" value="HELICASE_ATP_BIND_2"/>
    <property type="match status" value="1"/>
</dbReference>
<dbReference type="AlphaFoldDB" id="A0A7W7ET67"/>
<dbReference type="PANTHER" id="PTHR11472">
    <property type="entry name" value="DNA REPAIR DEAD HELICASE RAD3/XP-D SUBFAMILY MEMBER"/>
    <property type="match status" value="1"/>
</dbReference>
<evidence type="ECO:0000259" key="5">
    <source>
        <dbReference type="PROSITE" id="PS51193"/>
    </source>
</evidence>
<dbReference type="Gene3D" id="3.40.50.300">
    <property type="entry name" value="P-loop containing nucleotide triphosphate hydrolases"/>
    <property type="match status" value="2"/>
</dbReference>
<dbReference type="SMART" id="SM00491">
    <property type="entry name" value="HELICc2"/>
    <property type="match status" value="1"/>
</dbReference>
<dbReference type="PANTHER" id="PTHR11472:SF34">
    <property type="entry name" value="REGULATOR OF TELOMERE ELONGATION HELICASE 1"/>
    <property type="match status" value="1"/>
</dbReference>
<reference evidence="6 7" key="1">
    <citation type="submission" date="2020-08" db="EMBL/GenBank/DDBJ databases">
        <title>Genomic Encyclopedia of Type Strains, Phase IV (KMG-IV): sequencing the most valuable type-strain genomes for metagenomic binning, comparative biology and taxonomic classification.</title>
        <authorList>
            <person name="Goeker M."/>
        </authorList>
    </citation>
    <scope>NUCLEOTIDE SEQUENCE [LARGE SCALE GENOMIC DNA]</scope>
    <source>
        <strain evidence="6 7">DSM 17507</strain>
    </source>
</reference>
<name>A0A7W7ET67_9SPHN</name>
<keyword evidence="6" id="KW-0347">Helicase</keyword>
<dbReference type="InterPro" id="IPR014013">
    <property type="entry name" value="Helic_SF1/SF2_ATP-bd_DinG/Rad3"/>
</dbReference>
<dbReference type="EMBL" id="JACHOA010000001">
    <property type="protein sequence ID" value="MBB4612511.1"/>
    <property type="molecule type" value="Genomic_DNA"/>
</dbReference>
<organism evidence="6 7">
    <name type="scientific">Novosphingobium taihuense</name>
    <dbReference type="NCBI Taxonomy" id="260085"/>
    <lineage>
        <taxon>Bacteria</taxon>
        <taxon>Pseudomonadati</taxon>
        <taxon>Pseudomonadota</taxon>
        <taxon>Alphaproteobacteria</taxon>
        <taxon>Sphingomonadales</taxon>
        <taxon>Sphingomonadaceae</taxon>
        <taxon>Novosphingobium</taxon>
    </lineage>
</organism>
<evidence type="ECO:0000313" key="7">
    <source>
        <dbReference type="Proteomes" id="UP000538566"/>
    </source>
</evidence>
<dbReference type="GO" id="GO:0016818">
    <property type="term" value="F:hydrolase activity, acting on acid anhydrides, in phosphorus-containing anhydrides"/>
    <property type="evidence" value="ECO:0007669"/>
    <property type="project" value="InterPro"/>
</dbReference>
<dbReference type="EC" id="3.6.4.12" evidence="6"/>
<feature type="domain" description="Helicase ATP-binding" evidence="5">
    <location>
        <begin position="189"/>
        <end position="463"/>
    </location>
</feature>
<protein>
    <submittedName>
        <fullName evidence="6">ATP-dependent DNA helicase DinG</fullName>
        <ecNumber evidence="6">3.6.4.12</ecNumber>
    </submittedName>
</protein>
<evidence type="ECO:0000313" key="6">
    <source>
        <dbReference type="EMBL" id="MBB4612511.1"/>
    </source>
</evidence>
<keyword evidence="2 6" id="KW-0378">Hydrolase</keyword>
<dbReference type="GO" id="GO:0003678">
    <property type="term" value="F:DNA helicase activity"/>
    <property type="evidence" value="ECO:0007669"/>
    <property type="project" value="UniProtKB-EC"/>
</dbReference>
<dbReference type="OrthoDB" id="9805194at2"/>
<sequence>MTERPALSLPAIHASHGGCWLRDGFATRGVGKGDAIVAAADTPLLMLNAPLVASRLGYPDLSGLDLLELFAFVHPARFMVPTPKGLAHALGLDEPAGDDKVPGLLQEAAEALLATCESADWAEREGAWTALQSLVRMRWPWATLLGPRIRKPERAERWLFAKLPEWEEAAERPQPAQVVLGETAVVSRLKDLTGAGAEARPTQQDYAREASRMFAPRQGQGQPHVVLAQAGTGTGKTFGYLAPSSLWAEQSGGTVWVSTYTKALQRQLRRESRRAFPASRNGKPPVVVRKGRENYLCLLNLEDALQGGFAGRAAILAQLVARWAAYSQDGDMIGGDLPGWLGTLFRKRGIAALTDQRGECVYAGCPHYRKCFIERAARASADAELVIANHALVMVNAARGRDAAQRPTRIVFDEGHHVFEAADSTFSAALTGAETIELRRWVIGPEGKSRGRRRGLSARLADVASYDEEGERAIAQAREAAEALPSEGWLARVVEGTPSGPIEDLLSAARALAYARDESGGQEAGYGLETEIAQLDGGFIEVAGRAQEALEALRKPLVRLGLRLEAIVEDGPDWLDGPARARIEGARSAIGWRSDLIAGWIALLARLGGPGDPDFVDWIAVERSDGREWDVGLHRHYLDPMKPFANAVLAPSHGVMMTSATLRDGDDWSSAVERSGAPHLDIAPRLFTADSPFDYASQAEVLIVTDVPKGDIPALAAAYGRLIEASGGGALGLFTAIRRLRAVYGRIADRLARGGLPLFAQHVDPIDTGTLVDIFRDDPRASLLGTDALRDGVDVPGDSLRLVVMEQVPWPKPSILHRARRLAGGGSAYDDRIIRARLAQAFGRLIRSAGDKGHFVVLSSAFPSRLLSAFPAGTPIRRVTLDVALQSVSASVSGRESAQTPREGIS</sequence>
<dbReference type="Pfam" id="PF13307">
    <property type="entry name" value="Helicase_C_2"/>
    <property type="match status" value="1"/>
</dbReference>